<organism evidence="1 2">
    <name type="scientific">Nepenthes gracilis</name>
    <name type="common">Slender pitcher plant</name>
    <dbReference type="NCBI Taxonomy" id="150966"/>
    <lineage>
        <taxon>Eukaryota</taxon>
        <taxon>Viridiplantae</taxon>
        <taxon>Streptophyta</taxon>
        <taxon>Embryophyta</taxon>
        <taxon>Tracheophyta</taxon>
        <taxon>Spermatophyta</taxon>
        <taxon>Magnoliopsida</taxon>
        <taxon>eudicotyledons</taxon>
        <taxon>Gunneridae</taxon>
        <taxon>Pentapetalae</taxon>
        <taxon>Caryophyllales</taxon>
        <taxon>Nepenthaceae</taxon>
        <taxon>Nepenthes</taxon>
    </lineage>
</organism>
<evidence type="ECO:0000313" key="1">
    <source>
        <dbReference type="EMBL" id="GMH12878.1"/>
    </source>
</evidence>
<sequence length="91" mass="9894">MSCVSVAGSWVSVGGLAGCYEGSWLLALLKMNLLIDPVKCMAGDVIFRPCSYLVSLEIPAVWMRADAGDGVVEVLQAPIAFSWWIYPDARR</sequence>
<protein>
    <submittedName>
        <fullName evidence="1">Uncharacterized protein</fullName>
    </submittedName>
</protein>
<dbReference type="EMBL" id="BSYO01000012">
    <property type="protein sequence ID" value="GMH12878.1"/>
    <property type="molecule type" value="Genomic_DNA"/>
</dbReference>
<dbReference type="AlphaFoldDB" id="A0AAD3SKJ0"/>
<gene>
    <name evidence="1" type="ORF">Nepgr_014719</name>
</gene>
<dbReference type="Proteomes" id="UP001279734">
    <property type="component" value="Unassembled WGS sequence"/>
</dbReference>
<reference evidence="1" key="1">
    <citation type="submission" date="2023-05" db="EMBL/GenBank/DDBJ databases">
        <title>Nepenthes gracilis genome sequencing.</title>
        <authorList>
            <person name="Fukushima K."/>
        </authorList>
    </citation>
    <scope>NUCLEOTIDE SEQUENCE</scope>
    <source>
        <strain evidence="1">SING2019-196</strain>
    </source>
</reference>
<proteinExistence type="predicted"/>
<evidence type="ECO:0000313" key="2">
    <source>
        <dbReference type="Proteomes" id="UP001279734"/>
    </source>
</evidence>
<comment type="caution">
    <text evidence="1">The sequence shown here is derived from an EMBL/GenBank/DDBJ whole genome shotgun (WGS) entry which is preliminary data.</text>
</comment>
<name>A0AAD3SKJ0_NEPGR</name>
<accession>A0AAD3SKJ0</accession>
<keyword evidence="2" id="KW-1185">Reference proteome</keyword>